<accession>A0A1J1ICL3</accession>
<dbReference type="AlphaFoldDB" id="A0A1J1ICL3"/>
<dbReference type="EMBL" id="CVRI01000047">
    <property type="protein sequence ID" value="CRK98023.1"/>
    <property type="molecule type" value="Genomic_DNA"/>
</dbReference>
<proteinExistence type="predicted"/>
<evidence type="ECO:0000313" key="2">
    <source>
        <dbReference type="Proteomes" id="UP000183832"/>
    </source>
</evidence>
<keyword evidence="2" id="KW-1185">Reference proteome</keyword>
<reference evidence="1 2" key="1">
    <citation type="submission" date="2015-04" db="EMBL/GenBank/DDBJ databases">
        <authorList>
            <person name="Syromyatnikov M.Y."/>
            <person name="Popov V.N."/>
        </authorList>
    </citation>
    <scope>NUCLEOTIDE SEQUENCE [LARGE SCALE GENOMIC DNA]</scope>
</reference>
<gene>
    <name evidence="1" type="ORF">CLUMA_CG011392</name>
</gene>
<dbReference type="Proteomes" id="UP000183832">
    <property type="component" value="Unassembled WGS sequence"/>
</dbReference>
<evidence type="ECO:0000313" key="1">
    <source>
        <dbReference type="EMBL" id="CRK98023.1"/>
    </source>
</evidence>
<sequence length="92" mass="10778">MSCDTRREEANSSNWIALLARFYAQDMFRISWNAALIHDGRMNISWWDEWHSSKEMINNFNDIFKTTTKAQALTCMLSINMLSSLLIDREVA</sequence>
<name>A0A1J1ICL3_9DIPT</name>
<protein>
    <submittedName>
        <fullName evidence="1">CLUMA_CG011392, isoform A</fullName>
    </submittedName>
</protein>
<organism evidence="1 2">
    <name type="scientific">Clunio marinus</name>
    <dbReference type="NCBI Taxonomy" id="568069"/>
    <lineage>
        <taxon>Eukaryota</taxon>
        <taxon>Metazoa</taxon>
        <taxon>Ecdysozoa</taxon>
        <taxon>Arthropoda</taxon>
        <taxon>Hexapoda</taxon>
        <taxon>Insecta</taxon>
        <taxon>Pterygota</taxon>
        <taxon>Neoptera</taxon>
        <taxon>Endopterygota</taxon>
        <taxon>Diptera</taxon>
        <taxon>Nematocera</taxon>
        <taxon>Chironomoidea</taxon>
        <taxon>Chironomidae</taxon>
        <taxon>Clunio</taxon>
    </lineage>
</organism>